<protein>
    <submittedName>
        <fullName evidence="2">Antibiotic biosynthesis monooxygenase</fullName>
    </submittedName>
</protein>
<keyword evidence="2" id="KW-0560">Oxidoreductase</keyword>
<feature type="domain" description="ABM" evidence="1">
    <location>
        <begin position="6"/>
        <end position="94"/>
    </location>
</feature>
<dbReference type="PROSITE" id="PS51725">
    <property type="entry name" value="ABM"/>
    <property type="match status" value="1"/>
</dbReference>
<name>A0A4R4NG32_9ACTN</name>
<comment type="caution">
    <text evidence="2">The sequence shown here is derived from an EMBL/GenBank/DDBJ whole genome shotgun (WGS) entry which is preliminary data.</text>
</comment>
<gene>
    <name evidence="2" type="ORF">E1267_11190</name>
</gene>
<dbReference type="OrthoDB" id="3536734at2"/>
<accession>A0A4R4NG32</accession>
<organism evidence="2 3">
    <name type="scientific">Nonomuraea longispora</name>
    <dbReference type="NCBI Taxonomy" id="1848320"/>
    <lineage>
        <taxon>Bacteria</taxon>
        <taxon>Bacillati</taxon>
        <taxon>Actinomycetota</taxon>
        <taxon>Actinomycetes</taxon>
        <taxon>Streptosporangiales</taxon>
        <taxon>Streptosporangiaceae</taxon>
        <taxon>Nonomuraea</taxon>
    </lineage>
</organism>
<proteinExistence type="predicted"/>
<keyword evidence="3" id="KW-1185">Reference proteome</keyword>
<dbReference type="EMBL" id="SMJZ01000031">
    <property type="protein sequence ID" value="TDC08171.1"/>
    <property type="molecule type" value="Genomic_DNA"/>
</dbReference>
<dbReference type="InterPro" id="IPR007138">
    <property type="entry name" value="ABM_dom"/>
</dbReference>
<evidence type="ECO:0000313" key="3">
    <source>
        <dbReference type="Proteomes" id="UP000295157"/>
    </source>
</evidence>
<reference evidence="2 3" key="1">
    <citation type="submission" date="2019-02" db="EMBL/GenBank/DDBJ databases">
        <title>Draft genome sequences of novel Actinobacteria.</title>
        <authorList>
            <person name="Sahin N."/>
            <person name="Ay H."/>
            <person name="Saygin H."/>
        </authorList>
    </citation>
    <scope>NUCLEOTIDE SEQUENCE [LARGE SCALE GENOMIC DNA]</scope>
    <source>
        <strain evidence="2 3">KC201</strain>
    </source>
</reference>
<dbReference type="Pfam" id="PF03992">
    <property type="entry name" value="ABM"/>
    <property type="match status" value="1"/>
</dbReference>
<evidence type="ECO:0000313" key="2">
    <source>
        <dbReference type="EMBL" id="TDC08171.1"/>
    </source>
</evidence>
<dbReference type="Gene3D" id="3.30.70.100">
    <property type="match status" value="1"/>
</dbReference>
<dbReference type="RefSeq" id="WP_132332359.1">
    <property type="nucleotide sequence ID" value="NZ_SMJZ01000031.1"/>
</dbReference>
<keyword evidence="2" id="KW-0503">Monooxygenase</keyword>
<dbReference type="SUPFAM" id="SSF54909">
    <property type="entry name" value="Dimeric alpha+beta barrel"/>
    <property type="match status" value="1"/>
</dbReference>
<dbReference type="GO" id="GO:0004497">
    <property type="term" value="F:monooxygenase activity"/>
    <property type="evidence" value="ECO:0007669"/>
    <property type="project" value="UniProtKB-KW"/>
</dbReference>
<sequence length="108" mass="12857">MTAGTFRVMLRMQIKPGMDEEFEQTWYEVGDAVTQHPANRGQWLSKSAEEAGVYYIVSDWVDEPRFREFERSERHLEHRTKLHPYRSGGSMTTMNVVYDMSRERVRRP</sequence>
<evidence type="ECO:0000259" key="1">
    <source>
        <dbReference type="PROSITE" id="PS51725"/>
    </source>
</evidence>
<dbReference type="InterPro" id="IPR011008">
    <property type="entry name" value="Dimeric_a/b-barrel"/>
</dbReference>
<dbReference type="AlphaFoldDB" id="A0A4R4NG32"/>
<dbReference type="Proteomes" id="UP000295157">
    <property type="component" value="Unassembled WGS sequence"/>
</dbReference>